<organism evidence="3 4">
    <name type="scientific">Bemisia tabaci</name>
    <name type="common">Sweetpotato whitefly</name>
    <name type="synonym">Aleurodes tabaci</name>
    <dbReference type="NCBI Taxonomy" id="7038"/>
    <lineage>
        <taxon>Eukaryota</taxon>
        <taxon>Metazoa</taxon>
        <taxon>Ecdysozoa</taxon>
        <taxon>Arthropoda</taxon>
        <taxon>Hexapoda</taxon>
        <taxon>Insecta</taxon>
        <taxon>Pterygota</taxon>
        <taxon>Neoptera</taxon>
        <taxon>Paraneoptera</taxon>
        <taxon>Hemiptera</taxon>
        <taxon>Sternorrhyncha</taxon>
        <taxon>Aleyrodoidea</taxon>
        <taxon>Aleyrodidae</taxon>
        <taxon>Aleyrodinae</taxon>
        <taxon>Bemisia</taxon>
    </lineage>
</organism>
<feature type="region of interest" description="Disordered" evidence="1">
    <location>
        <begin position="85"/>
        <end position="246"/>
    </location>
</feature>
<name>A0A9P0AIL5_BEMTA</name>
<evidence type="ECO:0000313" key="3">
    <source>
        <dbReference type="EMBL" id="CAH0391504.1"/>
    </source>
</evidence>
<feature type="compositionally biased region" description="Basic and acidic residues" evidence="1">
    <location>
        <begin position="93"/>
        <end position="114"/>
    </location>
</feature>
<evidence type="ECO:0008006" key="5">
    <source>
        <dbReference type="Google" id="ProtNLM"/>
    </source>
</evidence>
<reference evidence="3" key="1">
    <citation type="submission" date="2021-12" db="EMBL/GenBank/DDBJ databases">
        <authorList>
            <person name="King R."/>
        </authorList>
    </citation>
    <scope>NUCLEOTIDE SEQUENCE</scope>
</reference>
<gene>
    <name evidence="3" type="ORF">BEMITA_LOCUS10113</name>
</gene>
<proteinExistence type="predicted"/>
<dbReference type="EMBL" id="OU963867">
    <property type="protein sequence ID" value="CAH0391504.1"/>
    <property type="molecule type" value="Genomic_DNA"/>
</dbReference>
<feature type="compositionally biased region" description="Polar residues" evidence="1">
    <location>
        <begin position="142"/>
        <end position="168"/>
    </location>
</feature>
<feature type="chain" id="PRO_5040331765" description="Secreted protein" evidence="2">
    <location>
        <begin position="31"/>
        <end position="246"/>
    </location>
</feature>
<evidence type="ECO:0000256" key="2">
    <source>
        <dbReference type="SAM" id="SignalP"/>
    </source>
</evidence>
<feature type="signal peptide" evidence="2">
    <location>
        <begin position="1"/>
        <end position="30"/>
    </location>
</feature>
<feature type="compositionally biased region" description="Polar residues" evidence="1">
    <location>
        <begin position="224"/>
        <end position="238"/>
    </location>
</feature>
<keyword evidence="2" id="KW-0732">Signal</keyword>
<accession>A0A9P0AIL5</accession>
<evidence type="ECO:0000256" key="1">
    <source>
        <dbReference type="SAM" id="MobiDB-lite"/>
    </source>
</evidence>
<sequence length="246" mass="27733">MSLGIVHNRSSTMNTLFFLLSMCLWSGSGAKAFGAYGDDEEAKLAENRHILVLKQVDWGADPLVSPEESDPQHLTTRAPGALLRCMTRSGGGSRRERERREQMRREIEETRRQLESSMVSPSQRGSGNNQRANQEPARGAQTPRNSSSRNRGTQVQDIQQVPQFSTDPGWTDIHTYPQMQQMQQQTQRRSSGYNTNSRSRSQQQLTVNIPQTPAAPNGRWWHTGSRSPPQALSPTSGNPLHYDYKR</sequence>
<feature type="compositionally biased region" description="Low complexity" evidence="1">
    <location>
        <begin position="178"/>
        <end position="187"/>
    </location>
</feature>
<feature type="compositionally biased region" description="Polar residues" evidence="1">
    <location>
        <begin position="115"/>
        <end position="133"/>
    </location>
</feature>
<feature type="compositionally biased region" description="Polar residues" evidence="1">
    <location>
        <begin position="188"/>
        <end position="211"/>
    </location>
</feature>
<evidence type="ECO:0000313" key="4">
    <source>
        <dbReference type="Proteomes" id="UP001152759"/>
    </source>
</evidence>
<dbReference type="Proteomes" id="UP001152759">
    <property type="component" value="Chromosome 6"/>
</dbReference>
<keyword evidence="4" id="KW-1185">Reference proteome</keyword>
<dbReference type="AlphaFoldDB" id="A0A9P0AIL5"/>
<protein>
    <recommendedName>
        <fullName evidence="5">Secreted protein</fullName>
    </recommendedName>
</protein>